<name>M2R1G4_CERS8</name>
<evidence type="ECO:0000313" key="5">
    <source>
        <dbReference type="EMBL" id="EMD32736.1"/>
    </source>
</evidence>
<gene>
    <name evidence="5" type="ORF">CERSUDRAFT_118471</name>
</gene>
<dbReference type="InterPro" id="IPR000818">
    <property type="entry name" value="TEA/ATTS_dom"/>
</dbReference>
<dbReference type="Gene3D" id="6.10.20.40">
    <property type="entry name" value="TEA/ATTS domain"/>
    <property type="match status" value="1"/>
</dbReference>
<evidence type="ECO:0000256" key="2">
    <source>
        <dbReference type="PROSITE-ProRule" id="PRU00505"/>
    </source>
</evidence>
<dbReference type="PRINTS" id="PR00065">
    <property type="entry name" value="TEADOMAIN"/>
</dbReference>
<feature type="DNA-binding region" description="TEA" evidence="2">
    <location>
        <begin position="52"/>
        <end position="126"/>
    </location>
</feature>
<evidence type="ECO:0000256" key="1">
    <source>
        <dbReference type="ARBA" id="ARBA00008421"/>
    </source>
</evidence>
<keyword evidence="6" id="KW-1185">Reference proteome</keyword>
<protein>
    <recommendedName>
        <fullName evidence="4">TEA domain-containing protein</fullName>
    </recommendedName>
</protein>
<dbReference type="EMBL" id="KB445809">
    <property type="protein sequence ID" value="EMD32736.1"/>
    <property type="molecule type" value="Genomic_DNA"/>
</dbReference>
<comment type="similarity">
    <text evidence="1">Belongs to the TEC1 family.</text>
</comment>
<sequence length="451" mass="49610">MSSNRSSSRQKFAAHVRVSSVNDVSYEQTTTNGSGEAVNTILSERKCWRVMRDKDEVVWPPALEAALIEGLENYVPAESKSARGLGRFPMRNKFISEYILKKTGKARTPKQVGSRIQQLRDTDAGKNILKVLSDRHYEMMHPRKKSRSPEPCSPLSLTELESPSSPDSPLMHNTSTHVYITTLGSDAVFPTSSSLPTYLQQSVLSQPDGTLQWATPRRLCDIDPTITFVSSSMYSLHACSRVFRGVQELFSEDTQISARPMYPEQQQSSMSGECQALYTTRLIPSYWAHLCGVTDPWEYTIRQDIFRRPEDPASSTSQHPVLSVFYHFVSPMALDTSLVATNAIADHASPTLGTLLCDFSLLDPGIGSGSSTDGSSPRSSADESDSFFSEPLVDDVCASDPPSPLDCLQPPSVLWNSYASSMNLSIPSIAIEGNCIDLQSPYLSGFTGFGM</sequence>
<dbReference type="AlphaFoldDB" id="M2R1G4"/>
<dbReference type="HOGENOM" id="CLU_036087_1_0_1"/>
<evidence type="ECO:0000313" key="6">
    <source>
        <dbReference type="Proteomes" id="UP000016930"/>
    </source>
</evidence>
<dbReference type="OrthoDB" id="10006572at2759"/>
<dbReference type="Pfam" id="PF01285">
    <property type="entry name" value="TEA"/>
    <property type="match status" value="1"/>
</dbReference>
<accession>M2R1G4</accession>
<feature type="region of interest" description="Disordered" evidence="3">
    <location>
        <begin position="139"/>
        <end position="172"/>
    </location>
</feature>
<dbReference type="STRING" id="914234.M2R1G4"/>
<evidence type="ECO:0000256" key="3">
    <source>
        <dbReference type="SAM" id="MobiDB-lite"/>
    </source>
</evidence>
<organism evidence="5 6">
    <name type="scientific">Ceriporiopsis subvermispora (strain B)</name>
    <name type="common">White-rot fungus</name>
    <name type="synonym">Gelatoporia subvermispora</name>
    <dbReference type="NCBI Taxonomy" id="914234"/>
    <lineage>
        <taxon>Eukaryota</taxon>
        <taxon>Fungi</taxon>
        <taxon>Dikarya</taxon>
        <taxon>Basidiomycota</taxon>
        <taxon>Agaricomycotina</taxon>
        <taxon>Agaricomycetes</taxon>
        <taxon>Polyporales</taxon>
        <taxon>Gelatoporiaceae</taxon>
        <taxon>Gelatoporia</taxon>
    </lineage>
</organism>
<reference evidence="5 6" key="1">
    <citation type="journal article" date="2012" name="Proc. Natl. Acad. Sci. U.S.A.">
        <title>Comparative genomics of Ceriporiopsis subvermispora and Phanerochaete chrysosporium provide insight into selective ligninolysis.</title>
        <authorList>
            <person name="Fernandez-Fueyo E."/>
            <person name="Ruiz-Duenas F.J."/>
            <person name="Ferreira P."/>
            <person name="Floudas D."/>
            <person name="Hibbett D.S."/>
            <person name="Canessa P."/>
            <person name="Larrondo L.F."/>
            <person name="James T.Y."/>
            <person name="Seelenfreund D."/>
            <person name="Lobos S."/>
            <person name="Polanco R."/>
            <person name="Tello M."/>
            <person name="Honda Y."/>
            <person name="Watanabe T."/>
            <person name="Watanabe T."/>
            <person name="Ryu J.S."/>
            <person name="Kubicek C.P."/>
            <person name="Schmoll M."/>
            <person name="Gaskell J."/>
            <person name="Hammel K.E."/>
            <person name="St John F.J."/>
            <person name="Vanden Wymelenberg A."/>
            <person name="Sabat G."/>
            <person name="Splinter BonDurant S."/>
            <person name="Syed K."/>
            <person name="Yadav J.S."/>
            <person name="Doddapaneni H."/>
            <person name="Subramanian V."/>
            <person name="Lavin J.L."/>
            <person name="Oguiza J.A."/>
            <person name="Perez G."/>
            <person name="Pisabarro A.G."/>
            <person name="Ramirez L."/>
            <person name="Santoyo F."/>
            <person name="Master E."/>
            <person name="Coutinho P.M."/>
            <person name="Henrissat B."/>
            <person name="Lombard V."/>
            <person name="Magnuson J.K."/>
            <person name="Kuees U."/>
            <person name="Hori C."/>
            <person name="Igarashi K."/>
            <person name="Samejima M."/>
            <person name="Held B.W."/>
            <person name="Barry K.W."/>
            <person name="LaButti K.M."/>
            <person name="Lapidus A."/>
            <person name="Lindquist E.A."/>
            <person name="Lucas S.M."/>
            <person name="Riley R."/>
            <person name="Salamov A.A."/>
            <person name="Hoffmeister D."/>
            <person name="Schwenk D."/>
            <person name="Hadar Y."/>
            <person name="Yarden O."/>
            <person name="de Vries R.P."/>
            <person name="Wiebenga A."/>
            <person name="Stenlid J."/>
            <person name="Eastwood D."/>
            <person name="Grigoriev I.V."/>
            <person name="Berka R.M."/>
            <person name="Blanchette R.A."/>
            <person name="Kersten P."/>
            <person name="Martinez A.T."/>
            <person name="Vicuna R."/>
            <person name="Cullen D."/>
        </authorList>
    </citation>
    <scope>NUCLEOTIDE SEQUENCE [LARGE SCALE GENOMIC DNA]</scope>
    <source>
        <strain evidence="5 6">B</strain>
    </source>
</reference>
<dbReference type="Proteomes" id="UP000016930">
    <property type="component" value="Unassembled WGS sequence"/>
</dbReference>
<evidence type="ECO:0000259" key="4">
    <source>
        <dbReference type="PROSITE" id="PS51088"/>
    </source>
</evidence>
<proteinExistence type="inferred from homology"/>
<dbReference type="SMART" id="SM00426">
    <property type="entry name" value="TEA"/>
    <property type="match status" value="1"/>
</dbReference>
<dbReference type="PROSITE" id="PS51088">
    <property type="entry name" value="TEA_2"/>
    <property type="match status" value="1"/>
</dbReference>
<feature type="compositionally biased region" description="Low complexity" evidence="3">
    <location>
        <begin position="149"/>
        <end position="170"/>
    </location>
</feature>
<dbReference type="GO" id="GO:0003700">
    <property type="term" value="F:DNA-binding transcription factor activity"/>
    <property type="evidence" value="ECO:0007669"/>
    <property type="project" value="InterPro"/>
</dbReference>
<feature type="domain" description="TEA" evidence="4">
    <location>
        <begin position="52"/>
        <end position="126"/>
    </location>
</feature>
<dbReference type="InterPro" id="IPR038096">
    <property type="entry name" value="TEA/ATTS_sf"/>
</dbReference>